<evidence type="ECO:0000259" key="1">
    <source>
        <dbReference type="Pfam" id="PF06568"/>
    </source>
</evidence>
<evidence type="ECO:0000313" key="2">
    <source>
        <dbReference type="EMBL" id="MCV2864299.1"/>
    </source>
</evidence>
<gene>
    <name evidence="2" type="ORF">OE647_06035</name>
</gene>
<organism evidence="2 3">
    <name type="scientific">Albidovulum sediminicola</name>
    <dbReference type="NCBI Taxonomy" id="2984331"/>
    <lineage>
        <taxon>Bacteria</taxon>
        <taxon>Pseudomonadati</taxon>
        <taxon>Pseudomonadota</taxon>
        <taxon>Alphaproteobacteria</taxon>
        <taxon>Rhodobacterales</taxon>
        <taxon>Paracoccaceae</taxon>
        <taxon>Albidovulum</taxon>
    </lineage>
</organism>
<protein>
    <submittedName>
        <fullName evidence="2">DUF1127 domain-containing protein</fullName>
    </submittedName>
</protein>
<name>A0ABT2YZI9_9RHOB</name>
<dbReference type="Proteomes" id="UP001652503">
    <property type="component" value="Unassembled WGS sequence"/>
</dbReference>
<sequence length="71" mass="8016">MTAPAKTALSLPQSAGMAGRVATRIVTILRDSRQRRKTRRDLARLDDRLLRDIGVDPLTAQNECSRHFWQG</sequence>
<feature type="domain" description="YjiS-like" evidence="1">
    <location>
        <begin position="27"/>
        <end position="56"/>
    </location>
</feature>
<comment type="caution">
    <text evidence="2">The sequence shown here is derived from an EMBL/GenBank/DDBJ whole genome shotgun (WGS) entry which is preliminary data.</text>
</comment>
<reference evidence="2 3" key="1">
    <citation type="submission" date="2022-10" db="EMBL/GenBank/DDBJ databases">
        <title>Defluviimonas sp. nov., isolated from ocean surface water.</title>
        <authorList>
            <person name="He W."/>
            <person name="Wang L."/>
            <person name="Zhang D.-F."/>
        </authorList>
    </citation>
    <scope>NUCLEOTIDE SEQUENCE [LARGE SCALE GENOMIC DNA]</scope>
    <source>
        <strain evidence="2 3">WL0075</strain>
    </source>
</reference>
<dbReference type="Pfam" id="PF06568">
    <property type="entry name" value="YjiS-like"/>
    <property type="match status" value="1"/>
</dbReference>
<dbReference type="RefSeq" id="WP_263720795.1">
    <property type="nucleotide sequence ID" value="NZ_JAOWLA010000004.1"/>
</dbReference>
<keyword evidence="3" id="KW-1185">Reference proteome</keyword>
<accession>A0ABT2YZI9</accession>
<dbReference type="EMBL" id="JAOWLA010000004">
    <property type="protein sequence ID" value="MCV2864299.1"/>
    <property type="molecule type" value="Genomic_DNA"/>
</dbReference>
<proteinExistence type="predicted"/>
<evidence type="ECO:0000313" key="3">
    <source>
        <dbReference type="Proteomes" id="UP001652503"/>
    </source>
</evidence>
<dbReference type="InterPro" id="IPR009506">
    <property type="entry name" value="YjiS-like"/>
</dbReference>